<proteinExistence type="inferred from homology"/>
<dbReference type="Pfam" id="PF00106">
    <property type="entry name" value="adh_short"/>
    <property type="match status" value="1"/>
</dbReference>
<dbReference type="PANTHER" id="PTHR24320:SF236">
    <property type="entry name" value="SHORT-CHAIN DEHYDROGENASE-RELATED"/>
    <property type="match status" value="1"/>
</dbReference>
<name>A0A1V8SSD0_9PEZI</name>
<dbReference type="InterPro" id="IPR036291">
    <property type="entry name" value="NAD(P)-bd_dom_sf"/>
</dbReference>
<evidence type="ECO:0000256" key="3">
    <source>
        <dbReference type="ARBA" id="ARBA00023002"/>
    </source>
</evidence>
<dbReference type="Proteomes" id="UP000192596">
    <property type="component" value="Unassembled WGS sequence"/>
</dbReference>
<reference evidence="5" key="1">
    <citation type="submission" date="2017-03" db="EMBL/GenBank/DDBJ databases">
        <title>Genomes of endolithic fungi from Antarctica.</title>
        <authorList>
            <person name="Coleine C."/>
            <person name="Masonjones S."/>
            <person name="Stajich J.E."/>
        </authorList>
    </citation>
    <scope>NUCLEOTIDE SEQUENCE [LARGE SCALE GENOMIC DNA]</scope>
    <source>
        <strain evidence="5">CCFEE 5527</strain>
    </source>
</reference>
<dbReference type="OrthoDB" id="191139at2759"/>
<comment type="caution">
    <text evidence="4">The sequence shown here is derived from an EMBL/GenBank/DDBJ whole genome shotgun (WGS) entry which is preliminary data.</text>
</comment>
<dbReference type="PANTHER" id="PTHR24320">
    <property type="entry name" value="RETINOL DEHYDROGENASE"/>
    <property type="match status" value="1"/>
</dbReference>
<sequence>MGVTYSQFLPPAPTLTEANIPRLDGRVFVVTGGASGVGLELSRLLYYAGGKVYIAGRSTQNGQIAITKIKAEKLDVPPKGPPGELAFLKVTLDDLSSIKAAAENFTAAETRLDVLFNNAGVSNPPKGSLSTQGHELTMATNCLGPYLFTQLLLPLLQQTAGAAPPGSVRVVWTASVAVEFAQAPDVNFATPALNPQRDYDKSKVGNWFLAAALAKQSPEILSVVQNPGNLKTQIVRHFSSIVPLMAAPLLWHAKYGAYTELWAGVSDTLTLKDNGSYVVPWGRLHPAPRADMVAPVKDLLEKDSGVAADYRDFCETAMAEYR</sequence>
<dbReference type="SUPFAM" id="SSF51735">
    <property type="entry name" value="NAD(P)-binding Rossmann-fold domains"/>
    <property type="match status" value="1"/>
</dbReference>
<evidence type="ECO:0000313" key="5">
    <source>
        <dbReference type="Proteomes" id="UP000192596"/>
    </source>
</evidence>
<dbReference type="InterPro" id="IPR002347">
    <property type="entry name" value="SDR_fam"/>
</dbReference>
<keyword evidence="3" id="KW-0560">Oxidoreductase</keyword>
<dbReference type="PRINTS" id="PR00081">
    <property type="entry name" value="GDHRDH"/>
</dbReference>
<evidence type="ECO:0000256" key="1">
    <source>
        <dbReference type="ARBA" id="ARBA00006484"/>
    </source>
</evidence>
<gene>
    <name evidence="4" type="ORF">B0A48_12397</name>
</gene>
<evidence type="ECO:0000313" key="4">
    <source>
        <dbReference type="EMBL" id="OQO01924.1"/>
    </source>
</evidence>
<evidence type="ECO:0000256" key="2">
    <source>
        <dbReference type="ARBA" id="ARBA00022857"/>
    </source>
</evidence>
<organism evidence="4 5">
    <name type="scientific">Cryoendolithus antarcticus</name>
    <dbReference type="NCBI Taxonomy" id="1507870"/>
    <lineage>
        <taxon>Eukaryota</taxon>
        <taxon>Fungi</taxon>
        <taxon>Dikarya</taxon>
        <taxon>Ascomycota</taxon>
        <taxon>Pezizomycotina</taxon>
        <taxon>Dothideomycetes</taxon>
        <taxon>Dothideomycetidae</taxon>
        <taxon>Cladosporiales</taxon>
        <taxon>Cladosporiaceae</taxon>
        <taxon>Cryoendolithus</taxon>
    </lineage>
</organism>
<evidence type="ECO:0008006" key="6">
    <source>
        <dbReference type="Google" id="ProtNLM"/>
    </source>
</evidence>
<dbReference type="EMBL" id="NAJO01000029">
    <property type="protein sequence ID" value="OQO01924.1"/>
    <property type="molecule type" value="Genomic_DNA"/>
</dbReference>
<keyword evidence="2" id="KW-0521">NADP</keyword>
<keyword evidence="5" id="KW-1185">Reference proteome</keyword>
<dbReference type="STRING" id="1507870.A0A1V8SSD0"/>
<comment type="similarity">
    <text evidence="1">Belongs to the short-chain dehydrogenases/reductases (SDR) family.</text>
</comment>
<protein>
    <recommendedName>
        <fullName evidence="6">Ketoreductase (KR) domain-containing protein</fullName>
    </recommendedName>
</protein>
<accession>A0A1V8SSD0</accession>
<dbReference type="AlphaFoldDB" id="A0A1V8SSD0"/>
<dbReference type="GO" id="GO:0016491">
    <property type="term" value="F:oxidoreductase activity"/>
    <property type="evidence" value="ECO:0007669"/>
    <property type="project" value="UniProtKB-KW"/>
</dbReference>
<dbReference type="Gene3D" id="3.40.50.720">
    <property type="entry name" value="NAD(P)-binding Rossmann-like Domain"/>
    <property type="match status" value="1"/>
</dbReference>
<dbReference type="InParanoid" id="A0A1V8SSD0"/>